<dbReference type="KEGG" id="sma:SAVERM_914"/>
<reference evidence="3 4" key="3">
    <citation type="journal article" date="2014" name="J. Ind. Microbiol. Biotechnol.">
        <title>Genome mining of the Streptomyces avermitilis genome and development of genome-minimized hosts for heterologous expression of biosynthetic gene clusters.</title>
        <authorList>
            <person name="Ikeda H."/>
            <person name="Shin-ya K."/>
            <person name="Omura S."/>
        </authorList>
    </citation>
    <scope>NUCLEOTIDE SEQUENCE [LARGE SCALE GENOMIC DNA]</scope>
    <source>
        <strain evidence="4">ATCC 31267 / DSM 46492 / JCM 5070 / NBRC 14893 / NCIMB 12804 / NRRL 8165 / MA-4680</strain>
    </source>
</reference>
<dbReference type="HOGENOM" id="CLU_049301_9_4_11"/>
<sequence length="194" mass="20376">MGLGYPCGCAPRGDRAMGDVEGRRIVAGVSGSLGSLAALHRAAHEARRSRAELLAVLAWEPPGGDLAHRRSLLASPATDFRQEAGERLLAALRTAFGDAGPGVPFQGLVARGTPGRALVETADRADDLLVVGAGYRGRMHRALFPSVARYCVAHAACPVLAVPPSPLQGELASVHRRISLRLPLDARELTDGRP</sequence>
<dbReference type="Gene3D" id="3.40.50.12370">
    <property type="match status" value="1"/>
</dbReference>
<organism evidence="3 4">
    <name type="scientific">Streptomyces avermitilis (strain ATCC 31267 / DSM 46492 / JCM 5070 / NBRC 14893 / NCIMB 12804 / NRRL 8165 / MA-4680)</name>
    <dbReference type="NCBI Taxonomy" id="227882"/>
    <lineage>
        <taxon>Bacteria</taxon>
        <taxon>Bacillati</taxon>
        <taxon>Actinomycetota</taxon>
        <taxon>Actinomycetes</taxon>
        <taxon>Kitasatosporales</taxon>
        <taxon>Streptomycetaceae</taxon>
        <taxon>Streptomyces</taxon>
    </lineage>
</organism>
<comment type="similarity">
    <text evidence="1">Belongs to the universal stress protein A family.</text>
</comment>
<evidence type="ECO:0000313" key="3">
    <source>
        <dbReference type="EMBL" id="BAC68624.1"/>
    </source>
</evidence>
<dbReference type="Pfam" id="PF00582">
    <property type="entry name" value="Usp"/>
    <property type="match status" value="1"/>
</dbReference>
<reference evidence="3 4" key="2">
    <citation type="journal article" date="2003" name="Nat. Biotechnol.">
        <title>Complete genome sequence and comparative analysis of the industrial microorganism Streptomyces avermitilis.</title>
        <authorList>
            <person name="Ikeda H."/>
            <person name="Ishikawa J."/>
            <person name="Hanamoto A."/>
            <person name="Shinose M."/>
            <person name="Kikuchi H."/>
            <person name="Shiba T."/>
            <person name="Sakaki Y."/>
            <person name="Hattori M."/>
            <person name="Omura S."/>
        </authorList>
    </citation>
    <scope>NUCLEOTIDE SEQUENCE [LARGE SCALE GENOMIC DNA]</scope>
    <source>
        <strain evidence="4">ATCC 31267 / DSM 46492 / JCM 5070 / NBRC 14893 / NCIMB 12804 / NRRL 8165 / MA-4680</strain>
    </source>
</reference>
<dbReference type="SUPFAM" id="SSF52402">
    <property type="entry name" value="Adenine nucleotide alpha hydrolases-like"/>
    <property type="match status" value="1"/>
</dbReference>
<dbReference type="AlphaFoldDB" id="Q82PI8"/>
<dbReference type="PANTHER" id="PTHR46268">
    <property type="entry name" value="STRESS RESPONSE PROTEIN NHAX"/>
    <property type="match status" value="1"/>
</dbReference>
<dbReference type="PANTHER" id="PTHR46268:SF6">
    <property type="entry name" value="UNIVERSAL STRESS PROTEIN UP12"/>
    <property type="match status" value="1"/>
</dbReference>
<dbReference type="CDD" id="cd00293">
    <property type="entry name" value="USP-like"/>
    <property type="match status" value="1"/>
</dbReference>
<evidence type="ECO:0000313" key="4">
    <source>
        <dbReference type="Proteomes" id="UP000000428"/>
    </source>
</evidence>
<dbReference type="InterPro" id="IPR006016">
    <property type="entry name" value="UspA"/>
</dbReference>
<evidence type="ECO:0000259" key="2">
    <source>
        <dbReference type="Pfam" id="PF00582"/>
    </source>
</evidence>
<name>Q82PI8_STRAW</name>
<dbReference type="Proteomes" id="UP000000428">
    <property type="component" value="Chromosome"/>
</dbReference>
<accession>Q82PI8</accession>
<protein>
    <recommendedName>
        <fullName evidence="2">UspA domain-containing protein</fullName>
    </recommendedName>
</protein>
<gene>
    <name evidence="3" type="ORF">SAVERM_914</name>
</gene>
<keyword evidence="4" id="KW-1185">Reference proteome</keyword>
<dbReference type="EMBL" id="BA000030">
    <property type="protein sequence ID" value="BAC68624.1"/>
    <property type="molecule type" value="Genomic_DNA"/>
</dbReference>
<evidence type="ECO:0000256" key="1">
    <source>
        <dbReference type="ARBA" id="ARBA00008791"/>
    </source>
</evidence>
<proteinExistence type="inferred from homology"/>
<feature type="domain" description="UspA" evidence="2">
    <location>
        <begin position="23"/>
        <end position="163"/>
    </location>
</feature>
<dbReference type="eggNOG" id="COG0589">
    <property type="taxonomic scope" value="Bacteria"/>
</dbReference>
<reference evidence="3 4" key="1">
    <citation type="journal article" date="2001" name="Proc. Natl. Acad. Sci. U.S.A.">
        <title>Genome sequence of an industrial microorganism Streptomyces avermitilis: deducing the ability of producing secondary metabolites.</title>
        <authorList>
            <person name="Omura S."/>
            <person name="Ikeda H."/>
            <person name="Ishikawa J."/>
            <person name="Hanamoto A."/>
            <person name="Takahashi C."/>
            <person name="Shinose M."/>
            <person name="Takahashi Y."/>
            <person name="Horikawa H."/>
            <person name="Nakazawa H."/>
            <person name="Osonoe T."/>
            <person name="Kikuchi H."/>
            <person name="Shiba T."/>
            <person name="Sakaki Y."/>
            <person name="Hattori M."/>
        </authorList>
    </citation>
    <scope>NUCLEOTIDE SEQUENCE [LARGE SCALE GENOMIC DNA]</scope>
    <source>
        <strain evidence="4">ATCC 31267 / DSM 46492 / JCM 5070 / NBRC 14893 / NCIMB 12804 / NRRL 8165 / MA-4680</strain>
    </source>
</reference>